<dbReference type="RefSeq" id="WP_085193425.1">
    <property type="nucleotide sequence ID" value="NZ_AP022314.1"/>
</dbReference>
<organism evidence="1 2">
    <name type="scientific">Mycobacterium xenopi</name>
    <dbReference type="NCBI Taxonomy" id="1789"/>
    <lineage>
        <taxon>Bacteria</taxon>
        <taxon>Bacillati</taxon>
        <taxon>Actinomycetota</taxon>
        <taxon>Actinomycetes</taxon>
        <taxon>Mycobacteriales</taxon>
        <taxon>Mycobacteriaceae</taxon>
        <taxon>Mycobacterium</taxon>
    </lineage>
</organism>
<dbReference type="KEGG" id="mxe:MYXE_19400"/>
<gene>
    <name evidence="1" type="ORF">MYXE_19400</name>
</gene>
<dbReference type="EMBL" id="AP022314">
    <property type="protein sequence ID" value="BBU22150.1"/>
    <property type="molecule type" value="Genomic_DNA"/>
</dbReference>
<accession>A0AAD1M175</accession>
<evidence type="ECO:0000313" key="1">
    <source>
        <dbReference type="EMBL" id="BBU22150.1"/>
    </source>
</evidence>
<dbReference type="AlphaFoldDB" id="A0AAD1M175"/>
<evidence type="ECO:0000313" key="2">
    <source>
        <dbReference type="Proteomes" id="UP000464624"/>
    </source>
</evidence>
<dbReference type="Proteomes" id="UP000464624">
    <property type="component" value="Chromosome"/>
</dbReference>
<name>A0AAD1M175_MYCXE</name>
<sequence>MAHLRITIDGNVAMNGDLGEWTTNPPTLLTEQLKANTKPAPWMRALMLTIADAAMTNRDLHANVHTRPDGWDLSVTTAT</sequence>
<proteinExistence type="predicted"/>
<protein>
    <submittedName>
        <fullName evidence="1">Uncharacterized protein</fullName>
    </submittedName>
</protein>
<reference evidence="1 2" key="1">
    <citation type="submission" date="2019-12" db="EMBL/GenBank/DDBJ databases">
        <title>Complete genome sequence of Mycolicibacterium xenopi str. JCM15661T.</title>
        <authorList>
            <person name="Yoshida M."/>
            <person name="Fukano H."/>
            <person name="Asakura T."/>
            <person name="Hoshino Y."/>
        </authorList>
    </citation>
    <scope>NUCLEOTIDE SEQUENCE [LARGE SCALE GENOMIC DNA]</scope>
    <source>
        <strain evidence="1 2">JCM 15661T</strain>
    </source>
</reference>